<dbReference type="RefSeq" id="WP_025816117.1">
    <property type="nucleotide sequence ID" value="NZ_BAIZ01000020.1"/>
</dbReference>
<accession>A0A318HWI2</accession>
<dbReference type="GeneID" id="84900170"/>
<dbReference type="Proteomes" id="UP000248314">
    <property type="component" value="Unassembled WGS sequence"/>
</dbReference>
<evidence type="ECO:0000313" key="2">
    <source>
        <dbReference type="Proteomes" id="UP000248314"/>
    </source>
</evidence>
<dbReference type="InterPro" id="IPR029069">
    <property type="entry name" value="HotDog_dom_sf"/>
</dbReference>
<dbReference type="Pfam" id="PF22817">
    <property type="entry name" value="ApeP-like"/>
    <property type="match status" value="1"/>
</dbReference>
<evidence type="ECO:0000313" key="1">
    <source>
        <dbReference type="EMBL" id="PXX22593.1"/>
    </source>
</evidence>
<reference evidence="1 2" key="1">
    <citation type="submission" date="2018-05" db="EMBL/GenBank/DDBJ databases">
        <title>Genomic Encyclopedia of Type Strains, Phase I: the one thousand microbial genomes (KMG-I) project.</title>
        <authorList>
            <person name="Kyrpides N."/>
        </authorList>
    </citation>
    <scope>NUCLEOTIDE SEQUENCE [LARGE SCALE GENOMIC DNA]</scope>
    <source>
        <strain evidence="1 2">DSM 15611</strain>
    </source>
</reference>
<dbReference type="EMBL" id="QJJX01000010">
    <property type="protein sequence ID" value="PXX22593.1"/>
    <property type="molecule type" value="Genomic_DNA"/>
</dbReference>
<dbReference type="InterPro" id="IPR016776">
    <property type="entry name" value="ApeP-like_dehydratase"/>
</dbReference>
<dbReference type="STRING" id="1122991.GCA_000613445_01583"/>
<keyword evidence="2" id="KW-1185">Reference proteome</keyword>
<comment type="caution">
    <text evidence="1">The sequence shown here is derived from an EMBL/GenBank/DDBJ whole genome shotgun (WGS) entry which is preliminary data.</text>
</comment>
<sequence>MDNNHMPKPEAVNVRDLLPQQPPFVMVDCLLGFDNDTTTCGYTVPEDGIFTNDGCLSAEGLVENIAQTCAARQGFYNKYVLKRGVQLGFIGAIRNFRVMRLPRVGQQLKTTIRVEENVMGMTLASAIVECEGQTMATTEIKIALIENVVKE</sequence>
<dbReference type="AlphaFoldDB" id="A0A318HWI2"/>
<dbReference type="SUPFAM" id="SSF54637">
    <property type="entry name" value="Thioesterase/thiol ester dehydrase-isomerase"/>
    <property type="match status" value="1"/>
</dbReference>
<organism evidence="1 2">
    <name type="scientific">Hoylesella shahii DSM 15611 = JCM 12083</name>
    <dbReference type="NCBI Taxonomy" id="1122991"/>
    <lineage>
        <taxon>Bacteria</taxon>
        <taxon>Pseudomonadati</taxon>
        <taxon>Bacteroidota</taxon>
        <taxon>Bacteroidia</taxon>
        <taxon>Bacteroidales</taxon>
        <taxon>Prevotellaceae</taxon>
        <taxon>Hoylesella</taxon>
    </lineage>
</organism>
<protein>
    <submittedName>
        <fullName evidence="1">Putative hotdog family 3-hydroxylacyl-ACP dehydratase</fullName>
    </submittedName>
</protein>
<name>A0A318HWI2_9BACT</name>
<proteinExistence type="predicted"/>
<dbReference type="OrthoDB" id="2922403at2"/>
<gene>
    <name evidence="1" type="ORF">EJ73_01128</name>
</gene>
<dbReference type="Gene3D" id="3.10.129.10">
    <property type="entry name" value="Hotdog Thioesterase"/>
    <property type="match status" value="1"/>
</dbReference>